<dbReference type="PANTHER" id="PTHR20935:SF0">
    <property type="entry name" value="SERINE_THREONINE-PROTEIN PHOSPHATASE PGAM5, MITOCHONDRIAL"/>
    <property type="match status" value="1"/>
</dbReference>
<reference evidence="2" key="1">
    <citation type="submission" date="2021-03" db="EMBL/GenBank/DDBJ databases">
        <authorList>
            <person name="Wang G."/>
        </authorList>
    </citation>
    <scope>NUCLEOTIDE SEQUENCE</scope>
    <source>
        <strain evidence="2">KCTC 12899</strain>
    </source>
</reference>
<protein>
    <submittedName>
        <fullName evidence="2">Phosphohistidine phosphatase SixA</fullName>
    </submittedName>
</protein>
<dbReference type="GO" id="GO:0005737">
    <property type="term" value="C:cytoplasm"/>
    <property type="evidence" value="ECO:0007669"/>
    <property type="project" value="InterPro"/>
</dbReference>
<accession>A0A8J7U341</accession>
<dbReference type="Proteomes" id="UP000664417">
    <property type="component" value="Unassembled WGS sequence"/>
</dbReference>
<gene>
    <name evidence="2" type="primary">sixA</name>
    <name evidence="2" type="ORF">J3U88_16030</name>
</gene>
<keyword evidence="1" id="KW-0378">Hydrolase</keyword>
<organism evidence="2 3">
    <name type="scientific">Acanthopleuribacter pedis</name>
    <dbReference type="NCBI Taxonomy" id="442870"/>
    <lineage>
        <taxon>Bacteria</taxon>
        <taxon>Pseudomonadati</taxon>
        <taxon>Acidobacteriota</taxon>
        <taxon>Holophagae</taxon>
        <taxon>Acanthopleuribacterales</taxon>
        <taxon>Acanthopleuribacteraceae</taxon>
        <taxon>Acanthopleuribacter</taxon>
    </lineage>
</organism>
<evidence type="ECO:0000256" key="1">
    <source>
        <dbReference type="ARBA" id="ARBA00022801"/>
    </source>
</evidence>
<name>A0A8J7U341_9BACT</name>
<sequence length="153" mass="16732">MSADPLYLIRHGQAEYPPSGMPDRDRALTDEGRADVDKQAKKLLAKGVTLHAIRHSPYKRAIETALIVHKTFPDAALVEMPELIPGGSAESILMNIAEIERPTLLVSHLPVIAEVASSLTGTAVTFYPGTCIGVYRKSETPFSAQLLWTEHPF</sequence>
<dbReference type="AlphaFoldDB" id="A0A8J7U341"/>
<dbReference type="GO" id="GO:0101006">
    <property type="term" value="F:protein histidine phosphatase activity"/>
    <property type="evidence" value="ECO:0007669"/>
    <property type="project" value="InterPro"/>
</dbReference>
<proteinExistence type="predicted"/>
<dbReference type="CDD" id="cd07067">
    <property type="entry name" value="HP_PGM_like"/>
    <property type="match status" value="1"/>
</dbReference>
<dbReference type="InterPro" id="IPR051021">
    <property type="entry name" value="Mito_Ser/Thr_phosphatase"/>
</dbReference>
<dbReference type="InterPro" id="IPR004449">
    <property type="entry name" value="SixA"/>
</dbReference>
<evidence type="ECO:0000313" key="2">
    <source>
        <dbReference type="EMBL" id="MBO1319983.1"/>
    </source>
</evidence>
<dbReference type="Gene3D" id="3.40.50.1240">
    <property type="entry name" value="Phosphoglycerate mutase-like"/>
    <property type="match status" value="1"/>
</dbReference>
<evidence type="ECO:0000313" key="3">
    <source>
        <dbReference type="Proteomes" id="UP000664417"/>
    </source>
</evidence>
<keyword evidence="3" id="KW-1185">Reference proteome</keyword>
<dbReference type="PANTHER" id="PTHR20935">
    <property type="entry name" value="PHOSPHOGLYCERATE MUTASE-RELATED"/>
    <property type="match status" value="1"/>
</dbReference>
<dbReference type="InterPro" id="IPR029033">
    <property type="entry name" value="His_PPase_superfam"/>
</dbReference>
<dbReference type="EMBL" id="JAFREP010000015">
    <property type="protein sequence ID" value="MBO1319983.1"/>
    <property type="molecule type" value="Genomic_DNA"/>
</dbReference>
<dbReference type="NCBIfam" id="TIGR00249">
    <property type="entry name" value="sixA"/>
    <property type="match status" value="1"/>
</dbReference>
<dbReference type="SMART" id="SM00855">
    <property type="entry name" value="PGAM"/>
    <property type="match status" value="1"/>
</dbReference>
<dbReference type="Pfam" id="PF00300">
    <property type="entry name" value="His_Phos_1"/>
    <property type="match status" value="1"/>
</dbReference>
<dbReference type="InterPro" id="IPR013078">
    <property type="entry name" value="His_Pase_superF_clade-1"/>
</dbReference>
<dbReference type="SUPFAM" id="SSF53254">
    <property type="entry name" value="Phosphoglycerate mutase-like"/>
    <property type="match status" value="1"/>
</dbReference>
<dbReference type="RefSeq" id="WP_207859938.1">
    <property type="nucleotide sequence ID" value="NZ_JAFREP010000015.1"/>
</dbReference>
<comment type="caution">
    <text evidence="2">The sequence shown here is derived from an EMBL/GenBank/DDBJ whole genome shotgun (WGS) entry which is preliminary data.</text>
</comment>